<dbReference type="EMBL" id="JARJLG010000046">
    <property type="protein sequence ID" value="KAJ7761218.1"/>
    <property type="molecule type" value="Genomic_DNA"/>
</dbReference>
<proteinExistence type="predicted"/>
<keyword evidence="1" id="KW-1133">Transmembrane helix</keyword>
<comment type="caution">
    <text evidence="2">The sequence shown here is derived from an EMBL/GenBank/DDBJ whole genome shotgun (WGS) entry which is preliminary data.</text>
</comment>
<accession>A0AAD7JF86</accession>
<keyword evidence="1" id="KW-0472">Membrane</keyword>
<evidence type="ECO:0000313" key="3">
    <source>
        <dbReference type="Proteomes" id="UP001215280"/>
    </source>
</evidence>
<dbReference type="Proteomes" id="UP001215280">
    <property type="component" value="Unassembled WGS sequence"/>
</dbReference>
<dbReference type="PANTHER" id="PTHR35043:SF7">
    <property type="entry name" value="TRANSCRIPTION FACTOR DOMAIN-CONTAINING PROTEIN"/>
    <property type="match status" value="1"/>
</dbReference>
<dbReference type="AlphaFoldDB" id="A0AAD7JF86"/>
<protein>
    <submittedName>
        <fullName evidence="2">Uncharacterized protein</fullName>
    </submittedName>
</protein>
<sequence>MTHTFLSAHRYSREMARPPAYPALDSEARINARGDITGCQTLLHLIWSCLLTIFLCAWVSLRLNVPPPKQGVLARFWRKLRMMLIALIVPELILGFAARQYVIADWFTTGAKCFILSMRSA</sequence>
<dbReference type="PANTHER" id="PTHR35043">
    <property type="entry name" value="TRANSCRIPTION FACTOR DOMAIN-CONTAINING PROTEIN"/>
    <property type="match status" value="1"/>
</dbReference>
<gene>
    <name evidence="2" type="ORF">DFH07DRAFT_918404</name>
</gene>
<organism evidence="2 3">
    <name type="scientific">Mycena maculata</name>
    <dbReference type="NCBI Taxonomy" id="230809"/>
    <lineage>
        <taxon>Eukaryota</taxon>
        <taxon>Fungi</taxon>
        <taxon>Dikarya</taxon>
        <taxon>Basidiomycota</taxon>
        <taxon>Agaricomycotina</taxon>
        <taxon>Agaricomycetes</taxon>
        <taxon>Agaricomycetidae</taxon>
        <taxon>Agaricales</taxon>
        <taxon>Marasmiineae</taxon>
        <taxon>Mycenaceae</taxon>
        <taxon>Mycena</taxon>
    </lineage>
</organism>
<feature type="transmembrane region" description="Helical" evidence="1">
    <location>
        <begin position="82"/>
        <end position="102"/>
    </location>
</feature>
<keyword evidence="3" id="KW-1185">Reference proteome</keyword>
<reference evidence="2" key="1">
    <citation type="submission" date="2023-03" db="EMBL/GenBank/DDBJ databases">
        <title>Massive genome expansion in bonnet fungi (Mycena s.s.) driven by repeated elements and novel gene families across ecological guilds.</title>
        <authorList>
            <consortium name="Lawrence Berkeley National Laboratory"/>
            <person name="Harder C.B."/>
            <person name="Miyauchi S."/>
            <person name="Viragh M."/>
            <person name="Kuo A."/>
            <person name="Thoen E."/>
            <person name="Andreopoulos B."/>
            <person name="Lu D."/>
            <person name="Skrede I."/>
            <person name="Drula E."/>
            <person name="Henrissat B."/>
            <person name="Morin E."/>
            <person name="Kohler A."/>
            <person name="Barry K."/>
            <person name="LaButti K."/>
            <person name="Morin E."/>
            <person name="Salamov A."/>
            <person name="Lipzen A."/>
            <person name="Mereny Z."/>
            <person name="Hegedus B."/>
            <person name="Baldrian P."/>
            <person name="Stursova M."/>
            <person name="Weitz H."/>
            <person name="Taylor A."/>
            <person name="Grigoriev I.V."/>
            <person name="Nagy L.G."/>
            <person name="Martin F."/>
            <person name="Kauserud H."/>
        </authorList>
    </citation>
    <scope>NUCLEOTIDE SEQUENCE</scope>
    <source>
        <strain evidence="2">CBHHK188m</strain>
    </source>
</reference>
<evidence type="ECO:0000256" key="1">
    <source>
        <dbReference type="SAM" id="Phobius"/>
    </source>
</evidence>
<evidence type="ECO:0000313" key="2">
    <source>
        <dbReference type="EMBL" id="KAJ7761218.1"/>
    </source>
</evidence>
<name>A0AAD7JF86_9AGAR</name>
<feature type="transmembrane region" description="Helical" evidence="1">
    <location>
        <begin position="42"/>
        <end position="61"/>
    </location>
</feature>
<keyword evidence="1" id="KW-0812">Transmembrane</keyword>